<dbReference type="PANTHER" id="PTHR11177:SF317">
    <property type="entry name" value="CHITINASE 12-RELATED"/>
    <property type="match status" value="1"/>
</dbReference>
<dbReference type="EC" id="3.2.1.14" evidence="2"/>
<dbReference type="Gene3D" id="3.40.5.30">
    <property type="entry name" value="(Trans)glycosidases - domain 2"/>
    <property type="match status" value="1"/>
</dbReference>
<comment type="catalytic activity">
    <reaction evidence="1">
        <text>Random endo-hydrolysis of N-acetyl-beta-D-glucosaminide (1-&gt;4)-beta-linkages in chitin and chitodextrins.</text>
        <dbReference type="EC" id="3.2.1.14"/>
    </reaction>
</comment>
<evidence type="ECO:0000256" key="2">
    <source>
        <dbReference type="ARBA" id="ARBA00012729"/>
    </source>
</evidence>
<dbReference type="GO" id="GO:0005576">
    <property type="term" value="C:extracellular region"/>
    <property type="evidence" value="ECO:0007669"/>
    <property type="project" value="TreeGrafter"/>
</dbReference>
<keyword evidence="3" id="KW-0732">Signal</keyword>
<dbReference type="STRING" id="393003.SAMN05660461_1085"/>
<dbReference type="InterPro" id="IPR011583">
    <property type="entry name" value="Chitinase_II/V-like_cat"/>
</dbReference>
<dbReference type="InterPro" id="IPR017853">
    <property type="entry name" value="GH"/>
</dbReference>
<dbReference type="EMBL" id="FUZZ01000001">
    <property type="protein sequence ID" value="SKC98057.1"/>
    <property type="molecule type" value="Genomic_DNA"/>
</dbReference>
<dbReference type="InterPro" id="IPR001223">
    <property type="entry name" value="Glyco_hydro18_cat"/>
</dbReference>
<reference evidence="6" key="1">
    <citation type="submission" date="2017-02" db="EMBL/GenBank/DDBJ databases">
        <authorList>
            <person name="Varghese N."/>
            <person name="Submissions S."/>
        </authorList>
    </citation>
    <scope>NUCLEOTIDE SEQUENCE [LARGE SCALE GENOMIC DNA]</scope>
    <source>
        <strain evidence="6">DSM 18108</strain>
    </source>
</reference>
<dbReference type="GO" id="GO:0006032">
    <property type="term" value="P:chitin catabolic process"/>
    <property type="evidence" value="ECO:0007669"/>
    <property type="project" value="TreeGrafter"/>
</dbReference>
<name>A0A1T5NC98_9BACT</name>
<dbReference type="GO" id="GO:0008843">
    <property type="term" value="F:endochitinase activity"/>
    <property type="evidence" value="ECO:0007669"/>
    <property type="project" value="UniProtKB-EC"/>
</dbReference>
<dbReference type="SUPFAM" id="SSF51445">
    <property type="entry name" value="(Trans)glycosidases"/>
    <property type="match status" value="1"/>
</dbReference>
<dbReference type="PROSITE" id="PS51910">
    <property type="entry name" value="GH18_2"/>
    <property type="match status" value="1"/>
</dbReference>
<evidence type="ECO:0000313" key="5">
    <source>
        <dbReference type="EMBL" id="SKC98057.1"/>
    </source>
</evidence>
<dbReference type="PROSITE" id="PS51257">
    <property type="entry name" value="PROKAR_LIPOPROTEIN"/>
    <property type="match status" value="1"/>
</dbReference>
<dbReference type="InterPro" id="IPR050314">
    <property type="entry name" value="Glycosyl_Hydrlase_18"/>
</dbReference>
<evidence type="ECO:0000313" key="6">
    <source>
        <dbReference type="Proteomes" id="UP000190166"/>
    </source>
</evidence>
<dbReference type="Pfam" id="PF00704">
    <property type="entry name" value="Glyco_hydro_18"/>
    <property type="match status" value="1"/>
</dbReference>
<proteinExistence type="predicted"/>
<protein>
    <recommendedName>
        <fullName evidence="2">chitinase</fullName>
        <ecNumber evidence="2">3.2.1.14</ecNumber>
    </recommendedName>
</protein>
<feature type="domain" description="GH18" evidence="4">
    <location>
        <begin position="136"/>
        <end position="449"/>
    </location>
</feature>
<sequence length="449" mass="48349">MKRSIYLLLAVFMGCCLMIAGCKKDEADEQADGRPFTPRVFNEAALFPESPDSVRVLMIGEKLPFTGMQYSPGGKVAISWKVNDKEVSTADTFAFTATTGGAFRIRLEVSYEGKTTSRYRDVFVVPDTYQKKTAAGVVLAYLNDTAGYKYIDWNTITHLAYKVGTITAAGVMDISKGEPYRKAEELTGRAHINGVPVLLCVSGTLSGDGWSVSQSNNFGAVITDAAKRAALVKAIAGYIAAKKMDGVDIMMTDINASSAIINANIAATGLLLNELRAALGAGAIISVTVPTNQYHDRYPDLSAATWLNVHAFEDGVHVGPGKVPGQPSGYDYFVAGAQLWKAKYPASKLVLGIPAFGLRYNQLDADGNNLSWSSYNYIPYKDILAAVPTASDKEYAAISKGVYFNGLPLVTQKATYLKQNGFLGAYIWTGDYDVKGANSLTGTIFNVLK</sequence>
<keyword evidence="5" id="KW-0378">Hydrolase</keyword>
<gene>
    <name evidence="5" type="ORF">SAMN05660461_1085</name>
</gene>
<accession>A0A1T5NC98</accession>
<dbReference type="SMART" id="SM00636">
    <property type="entry name" value="Glyco_18"/>
    <property type="match status" value="1"/>
</dbReference>
<feature type="signal peptide" evidence="3">
    <location>
        <begin position="1"/>
        <end position="20"/>
    </location>
</feature>
<dbReference type="RefSeq" id="WP_079468375.1">
    <property type="nucleotide sequence ID" value="NZ_FUZZ01000001.1"/>
</dbReference>
<dbReference type="AlphaFoldDB" id="A0A1T5NC98"/>
<dbReference type="Proteomes" id="UP000190166">
    <property type="component" value="Unassembled WGS sequence"/>
</dbReference>
<organism evidence="5 6">
    <name type="scientific">Chitinophaga ginsengisegetis</name>
    <dbReference type="NCBI Taxonomy" id="393003"/>
    <lineage>
        <taxon>Bacteria</taxon>
        <taxon>Pseudomonadati</taxon>
        <taxon>Bacteroidota</taxon>
        <taxon>Chitinophagia</taxon>
        <taxon>Chitinophagales</taxon>
        <taxon>Chitinophagaceae</taxon>
        <taxon>Chitinophaga</taxon>
    </lineage>
</organism>
<evidence type="ECO:0000259" key="4">
    <source>
        <dbReference type="PROSITE" id="PS51910"/>
    </source>
</evidence>
<dbReference type="GO" id="GO:0008061">
    <property type="term" value="F:chitin binding"/>
    <property type="evidence" value="ECO:0007669"/>
    <property type="project" value="InterPro"/>
</dbReference>
<evidence type="ECO:0000256" key="3">
    <source>
        <dbReference type="SAM" id="SignalP"/>
    </source>
</evidence>
<evidence type="ECO:0000256" key="1">
    <source>
        <dbReference type="ARBA" id="ARBA00000822"/>
    </source>
</evidence>
<dbReference type="PANTHER" id="PTHR11177">
    <property type="entry name" value="CHITINASE"/>
    <property type="match status" value="1"/>
</dbReference>
<dbReference type="GO" id="GO:0005975">
    <property type="term" value="P:carbohydrate metabolic process"/>
    <property type="evidence" value="ECO:0007669"/>
    <property type="project" value="InterPro"/>
</dbReference>
<feature type="chain" id="PRO_5012685158" description="chitinase" evidence="3">
    <location>
        <begin position="21"/>
        <end position="449"/>
    </location>
</feature>
<keyword evidence="6" id="KW-1185">Reference proteome</keyword>
<dbReference type="Gene3D" id="3.20.20.80">
    <property type="entry name" value="Glycosidases"/>
    <property type="match status" value="1"/>
</dbReference>